<organism evidence="1 2">
    <name type="scientific">Synechococcus phage ACG-2014f_Syn7803C8</name>
    <dbReference type="NCBI Taxonomy" id="2790336"/>
    <lineage>
        <taxon>Viruses</taxon>
        <taxon>Duplodnaviria</taxon>
        <taxon>Heunggongvirae</taxon>
        <taxon>Uroviricota</taxon>
        <taxon>Caudoviricetes</taxon>
        <taxon>Pantevenvirales</taxon>
        <taxon>Kyanoviridae</taxon>
        <taxon>Atlauavirus</taxon>
        <taxon>Atlauavirus tusconc8</taxon>
    </lineage>
</organism>
<evidence type="ECO:0000313" key="2">
    <source>
        <dbReference type="Proteomes" id="UP000185321"/>
    </source>
</evidence>
<accession>A0A0E3F450</accession>
<gene>
    <name evidence="1" type="ORF">Syn7803C8_188</name>
</gene>
<keyword evidence="2" id="KW-1185">Reference proteome</keyword>
<protein>
    <submittedName>
        <fullName evidence="1">Uncharacterized protein</fullName>
    </submittedName>
</protein>
<name>A0A0E3F450_9CAUD</name>
<proteinExistence type="predicted"/>
<sequence length="169" mass="19506">MPQKTDSLNASKSGQRFEVRGRELFERLGYPVLHLKKQFVERDLDYYKLFRISNHPFLELGYKNSFNVDGYSPDLKCILELKGTKQEAGTAQEKIGWDYWKIIEGVYATTGCHLLYIFQGCMEKHPCAIAFENQLKKSGVKGVTILKESEITKEVLDNLKKVCYNNRSV</sequence>
<dbReference type="EMBL" id="KJ019058">
    <property type="protein sequence ID" value="AIX21512.1"/>
    <property type="molecule type" value="Genomic_DNA"/>
</dbReference>
<reference evidence="1 2" key="1">
    <citation type="submission" date="2013-12" db="EMBL/GenBank/DDBJ databases">
        <title>Ecological redundancy of diverse viral populations within a natural community.</title>
        <authorList>
            <person name="Gregory A.C."/>
            <person name="LaButti K."/>
            <person name="Copeland A."/>
            <person name="Woyke T."/>
            <person name="Sullivan M.B."/>
        </authorList>
    </citation>
    <scope>NUCLEOTIDE SEQUENCE [LARGE SCALE GENOMIC DNA]</scope>
    <source>
        <strain evidence="1">Syn7803C8</strain>
    </source>
</reference>
<evidence type="ECO:0000313" key="1">
    <source>
        <dbReference type="EMBL" id="AIX21512.1"/>
    </source>
</evidence>
<dbReference type="Proteomes" id="UP000185321">
    <property type="component" value="Segment"/>
</dbReference>